<dbReference type="EMBL" id="JBHSCR010000014">
    <property type="protein sequence ID" value="MFC4348909.1"/>
    <property type="molecule type" value="Genomic_DNA"/>
</dbReference>
<dbReference type="Pfam" id="PF04828">
    <property type="entry name" value="GFA"/>
    <property type="match status" value="1"/>
</dbReference>
<accession>A0ABV8UCJ1</accession>
<evidence type="ECO:0000259" key="4">
    <source>
        <dbReference type="PROSITE" id="PS51891"/>
    </source>
</evidence>
<comment type="caution">
    <text evidence="5">The sequence shown here is derived from an EMBL/GenBank/DDBJ whole genome shotgun (WGS) entry which is preliminary data.</text>
</comment>
<dbReference type="Gene3D" id="2.170.150.70">
    <property type="match status" value="1"/>
</dbReference>
<comment type="similarity">
    <text evidence="1">Belongs to the Gfa family.</text>
</comment>
<dbReference type="PANTHER" id="PTHR28620:SF1">
    <property type="entry name" value="CENP-V_GFA DOMAIN-CONTAINING PROTEIN"/>
    <property type="match status" value="1"/>
</dbReference>
<evidence type="ECO:0000256" key="3">
    <source>
        <dbReference type="ARBA" id="ARBA00022833"/>
    </source>
</evidence>
<organism evidence="5 6">
    <name type="scientific">Kordiimonas lipolytica</name>
    <dbReference type="NCBI Taxonomy" id="1662421"/>
    <lineage>
        <taxon>Bacteria</taxon>
        <taxon>Pseudomonadati</taxon>
        <taxon>Pseudomonadota</taxon>
        <taxon>Alphaproteobacteria</taxon>
        <taxon>Kordiimonadales</taxon>
        <taxon>Kordiimonadaceae</taxon>
        <taxon>Kordiimonas</taxon>
    </lineage>
</organism>
<gene>
    <name evidence="5" type="ORF">ACFO5Q_13735</name>
</gene>
<dbReference type="InterPro" id="IPR011057">
    <property type="entry name" value="Mss4-like_sf"/>
</dbReference>
<dbReference type="PROSITE" id="PS51891">
    <property type="entry name" value="CENP_V_GFA"/>
    <property type="match status" value="1"/>
</dbReference>
<dbReference type="InterPro" id="IPR006913">
    <property type="entry name" value="CENP-V/GFA"/>
</dbReference>
<protein>
    <submittedName>
        <fullName evidence="5">GFA family protein</fullName>
    </submittedName>
</protein>
<evidence type="ECO:0000256" key="2">
    <source>
        <dbReference type="ARBA" id="ARBA00022723"/>
    </source>
</evidence>
<feature type="domain" description="CENP-V/GFA" evidence="4">
    <location>
        <begin position="2"/>
        <end position="116"/>
    </location>
</feature>
<dbReference type="RefSeq" id="WP_068143564.1">
    <property type="nucleotide sequence ID" value="NZ_JBHSCR010000014.1"/>
</dbReference>
<dbReference type="PANTHER" id="PTHR28620">
    <property type="entry name" value="CENTROMERE PROTEIN V"/>
    <property type="match status" value="1"/>
</dbReference>
<name>A0ABV8UCJ1_9PROT</name>
<sequence>MIKGSCHCGAVRFEFPGSPEWLTECNCSLCRRLGARWAYADEANVTLHMASGATESYIQGDRTLATHRCRTCGCVTHWEALDKSESSRMGVNMRLADPADVAGIRVRHLDGADSWQYLD</sequence>
<keyword evidence="6" id="KW-1185">Reference proteome</keyword>
<evidence type="ECO:0000313" key="5">
    <source>
        <dbReference type="EMBL" id="MFC4348909.1"/>
    </source>
</evidence>
<dbReference type="Proteomes" id="UP001595776">
    <property type="component" value="Unassembled WGS sequence"/>
</dbReference>
<keyword evidence="2" id="KW-0479">Metal-binding</keyword>
<reference evidence="6" key="1">
    <citation type="journal article" date="2019" name="Int. J. Syst. Evol. Microbiol.">
        <title>The Global Catalogue of Microorganisms (GCM) 10K type strain sequencing project: providing services to taxonomists for standard genome sequencing and annotation.</title>
        <authorList>
            <consortium name="The Broad Institute Genomics Platform"/>
            <consortium name="The Broad Institute Genome Sequencing Center for Infectious Disease"/>
            <person name="Wu L."/>
            <person name="Ma J."/>
        </authorList>
    </citation>
    <scope>NUCLEOTIDE SEQUENCE [LARGE SCALE GENOMIC DNA]</scope>
    <source>
        <strain evidence="6">CGMCC 1.15304</strain>
    </source>
</reference>
<evidence type="ECO:0000313" key="6">
    <source>
        <dbReference type="Proteomes" id="UP001595776"/>
    </source>
</evidence>
<dbReference type="InterPro" id="IPR052355">
    <property type="entry name" value="CENP-V-like"/>
</dbReference>
<evidence type="ECO:0000256" key="1">
    <source>
        <dbReference type="ARBA" id="ARBA00005495"/>
    </source>
</evidence>
<dbReference type="SUPFAM" id="SSF51316">
    <property type="entry name" value="Mss4-like"/>
    <property type="match status" value="1"/>
</dbReference>
<keyword evidence="3" id="KW-0862">Zinc</keyword>
<proteinExistence type="inferred from homology"/>